<evidence type="ECO:0000313" key="3">
    <source>
        <dbReference type="EMBL" id="PXA72311.1"/>
    </source>
</evidence>
<comment type="caution">
    <text evidence="3">The sequence shown here is derived from an EMBL/GenBank/DDBJ whole genome shotgun (WGS) entry which is preliminary data.</text>
</comment>
<dbReference type="EMBL" id="QHLY01000005">
    <property type="protein sequence ID" value="PXA72311.1"/>
    <property type="molecule type" value="Genomic_DNA"/>
</dbReference>
<reference evidence="3 4" key="1">
    <citation type="submission" date="2018-05" db="EMBL/GenBank/DDBJ databases">
        <title>Genetic diversity of glacier-inhabiting Cryobacterium bacteria in China and description of Cryobacterium mengkeensis sp. nov. and Arthrobacter glacialis sp. nov.</title>
        <authorList>
            <person name="Liu Q."/>
            <person name="Xin Y.-H."/>
        </authorList>
    </citation>
    <scope>NUCLEOTIDE SEQUENCE [LARGE SCALE GENOMIC DNA]</scope>
    <source>
        <strain evidence="3 4">SK-1</strain>
    </source>
</reference>
<name>A0A318A083_9MICO</name>
<organism evidence="3 4">
    <name type="scientific">Cryobacterium arcticum</name>
    <dbReference type="NCBI Taxonomy" id="670052"/>
    <lineage>
        <taxon>Bacteria</taxon>
        <taxon>Bacillati</taxon>
        <taxon>Actinomycetota</taxon>
        <taxon>Actinomycetes</taxon>
        <taxon>Micrococcales</taxon>
        <taxon>Microbacteriaceae</taxon>
        <taxon>Cryobacterium</taxon>
    </lineage>
</organism>
<accession>A0A318A083</accession>
<dbReference type="Pfam" id="PF00857">
    <property type="entry name" value="Isochorismatase"/>
    <property type="match status" value="1"/>
</dbReference>
<evidence type="ECO:0000259" key="2">
    <source>
        <dbReference type="Pfam" id="PF00857"/>
    </source>
</evidence>
<protein>
    <submittedName>
        <fullName evidence="3">Hydrolase</fullName>
    </submittedName>
</protein>
<dbReference type="Proteomes" id="UP000246722">
    <property type="component" value="Unassembled WGS sequence"/>
</dbReference>
<keyword evidence="4" id="KW-1185">Reference proteome</keyword>
<feature type="domain" description="Isochorismatase-like" evidence="2">
    <location>
        <begin position="5"/>
        <end position="170"/>
    </location>
</feature>
<dbReference type="CDD" id="cd00431">
    <property type="entry name" value="cysteine_hydrolases"/>
    <property type="match status" value="1"/>
</dbReference>
<dbReference type="PANTHER" id="PTHR43540:SF6">
    <property type="entry name" value="ISOCHORISMATASE-LIKE DOMAIN-CONTAINING PROTEIN"/>
    <property type="match status" value="1"/>
</dbReference>
<dbReference type="Gene3D" id="3.40.50.850">
    <property type="entry name" value="Isochorismatase-like"/>
    <property type="match status" value="1"/>
</dbReference>
<dbReference type="GO" id="GO:0016787">
    <property type="term" value="F:hydrolase activity"/>
    <property type="evidence" value="ECO:0007669"/>
    <property type="project" value="UniProtKB-KW"/>
</dbReference>
<gene>
    <name evidence="3" type="ORF">CTB96_05400</name>
</gene>
<proteinExistence type="predicted"/>
<dbReference type="AlphaFoldDB" id="A0A318A083"/>
<keyword evidence="1 3" id="KW-0378">Hydrolase</keyword>
<dbReference type="RefSeq" id="WP_110125832.1">
    <property type="nucleotide sequence ID" value="NZ_QHLY01000005.1"/>
</dbReference>
<dbReference type="InterPro" id="IPR000868">
    <property type="entry name" value="Isochorismatase-like_dom"/>
</dbReference>
<evidence type="ECO:0000256" key="1">
    <source>
        <dbReference type="ARBA" id="ARBA00022801"/>
    </source>
</evidence>
<evidence type="ECO:0000313" key="4">
    <source>
        <dbReference type="Proteomes" id="UP000246722"/>
    </source>
</evidence>
<sequence length="186" mass="20019">MTPGSWLVLIDLQRIFGEPASPWFTPRFDEAEASAVRLRQLFPGRTALTRFLAPETPAGAWVPYYEQWPFALDPANAALYDLVPALPPGDAVLIDRPTFGKWDAATRAALGDTTDIVLAGVSTDCCVLSTALAASDDGVRVRVVADACAGLSDTDHQRALDAMTLYAPLIEITSMAEILAERGLSR</sequence>
<dbReference type="PANTHER" id="PTHR43540">
    <property type="entry name" value="PEROXYUREIDOACRYLATE/UREIDOACRYLATE AMIDOHYDROLASE-RELATED"/>
    <property type="match status" value="1"/>
</dbReference>
<dbReference type="SUPFAM" id="SSF52499">
    <property type="entry name" value="Isochorismatase-like hydrolases"/>
    <property type="match status" value="1"/>
</dbReference>
<dbReference type="InterPro" id="IPR050272">
    <property type="entry name" value="Isochorismatase-like_hydrls"/>
</dbReference>
<dbReference type="InterPro" id="IPR036380">
    <property type="entry name" value="Isochorismatase-like_sf"/>
</dbReference>
<dbReference type="OrthoDB" id="4426059at2"/>